<evidence type="ECO:0000259" key="11">
    <source>
        <dbReference type="Pfam" id="PF08263"/>
    </source>
</evidence>
<evidence type="ECO:0000256" key="4">
    <source>
        <dbReference type="ARBA" id="ARBA00022692"/>
    </source>
</evidence>
<gene>
    <name evidence="13" type="primary">LOC105061251</name>
</gene>
<sequence length="338" mass="36809">MTAIVTLPSFLSLLFFILLLSSNPLPVSSIVCNHDDKKVLLSIKAAFSNSNHFASWTDESSCCEWSNVVCDGESGRVMELNFFDADFHGSIPDAIGDLSYIHSIVFYKLPNVVGPLPSAISKLKNLVYLAIRETNISGPVPDFLSELTALNQLDLSFNRLSGSIPASLGDLRSLTSLDLSGNQLSGTIPPSLFQKNSTTEPPSLRLAHNHLTGEIPPAFGKVGFFEIDLSQNQLTGDGSFLFGRSKPTGTIDLSRNQFEFDLTHVEFPEAMNTVKLNENKIHGSIPAQITKLGSLRSFNVSHNDLCGEIPCGGEMGRFDESCYLHNKCLCGKPLPPCK</sequence>
<dbReference type="Proteomes" id="UP000504607">
    <property type="component" value="Unplaced"/>
</dbReference>
<dbReference type="InterPro" id="IPR001611">
    <property type="entry name" value="Leu-rich_rpt"/>
</dbReference>
<organism evidence="12 13">
    <name type="scientific">Elaeis guineensis var. tenera</name>
    <name type="common">Oil palm</name>
    <dbReference type="NCBI Taxonomy" id="51953"/>
    <lineage>
        <taxon>Eukaryota</taxon>
        <taxon>Viridiplantae</taxon>
        <taxon>Streptophyta</taxon>
        <taxon>Embryophyta</taxon>
        <taxon>Tracheophyta</taxon>
        <taxon>Spermatophyta</taxon>
        <taxon>Magnoliopsida</taxon>
        <taxon>Liliopsida</taxon>
        <taxon>Arecaceae</taxon>
        <taxon>Arecoideae</taxon>
        <taxon>Cocoseae</taxon>
        <taxon>Elaeidinae</taxon>
        <taxon>Elaeis</taxon>
    </lineage>
</organism>
<dbReference type="PANTHER" id="PTHR48059:SF4">
    <property type="entry name" value="POLYGALACTURONASE INHIBITOR 1-RELATED"/>
    <property type="match status" value="1"/>
</dbReference>
<dbReference type="AlphaFoldDB" id="A0A6I9SPX0"/>
<dbReference type="InterPro" id="IPR013210">
    <property type="entry name" value="LRR_N_plant-typ"/>
</dbReference>
<dbReference type="Pfam" id="PF00560">
    <property type="entry name" value="LRR_1"/>
    <property type="match status" value="1"/>
</dbReference>
<keyword evidence="3" id="KW-0433">Leucine-rich repeat</keyword>
<dbReference type="PROSITE" id="PS51450">
    <property type="entry name" value="LRR"/>
    <property type="match status" value="1"/>
</dbReference>
<reference evidence="13" key="1">
    <citation type="submission" date="2025-08" db="UniProtKB">
        <authorList>
            <consortium name="RefSeq"/>
        </authorList>
    </citation>
    <scope>IDENTIFICATION</scope>
</reference>
<dbReference type="Pfam" id="PF08263">
    <property type="entry name" value="LRRNT_2"/>
    <property type="match status" value="1"/>
</dbReference>
<dbReference type="InterPro" id="IPR051848">
    <property type="entry name" value="PGIP"/>
</dbReference>
<keyword evidence="4" id="KW-0812">Transmembrane</keyword>
<dbReference type="OrthoDB" id="676979at2759"/>
<protein>
    <submittedName>
        <fullName evidence="13">Polygalacturonase inhibitor</fullName>
    </submittedName>
</protein>
<evidence type="ECO:0000256" key="1">
    <source>
        <dbReference type="ARBA" id="ARBA00004196"/>
    </source>
</evidence>
<evidence type="ECO:0000256" key="6">
    <source>
        <dbReference type="ARBA" id="ARBA00022737"/>
    </source>
</evidence>
<dbReference type="PRINTS" id="PR00019">
    <property type="entry name" value="LEURICHRPT"/>
</dbReference>
<evidence type="ECO:0000256" key="7">
    <source>
        <dbReference type="ARBA" id="ARBA00022989"/>
    </source>
</evidence>
<keyword evidence="5 10" id="KW-0732">Signal</keyword>
<keyword evidence="8" id="KW-0472">Membrane</keyword>
<comment type="similarity">
    <text evidence="9">Belongs to the polygalacturonase-inhibiting protein family.</text>
</comment>
<accession>A0A6I9SPX0</accession>
<dbReference type="GeneID" id="105061251"/>
<dbReference type="GO" id="GO:0016020">
    <property type="term" value="C:membrane"/>
    <property type="evidence" value="ECO:0007669"/>
    <property type="project" value="UniProtKB-SubCell"/>
</dbReference>
<evidence type="ECO:0000256" key="2">
    <source>
        <dbReference type="ARBA" id="ARBA00004370"/>
    </source>
</evidence>
<feature type="domain" description="Leucine-rich repeat-containing N-terminal plant-type" evidence="11">
    <location>
        <begin position="34"/>
        <end position="71"/>
    </location>
</feature>
<dbReference type="InParanoid" id="A0A6I9SPX0"/>
<dbReference type="FunFam" id="3.80.10.10:FF:000400">
    <property type="entry name" value="Nuclear pore complex protein NUP107"/>
    <property type="match status" value="1"/>
</dbReference>
<dbReference type="RefSeq" id="XP_010943539.2">
    <property type="nucleotide sequence ID" value="XM_010945237.3"/>
</dbReference>
<feature type="chain" id="PRO_5027062994" evidence="10">
    <location>
        <begin position="30"/>
        <end position="338"/>
    </location>
</feature>
<dbReference type="InterPro" id="IPR003591">
    <property type="entry name" value="Leu-rich_rpt_typical-subtyp"/>
</dbReference>
<keyword evidence="7" id="KW-1133">Transmembrane helix</keyword>
<feature type="signal peptide" evidence="10">
    <location>
        <begin position="1"/>
        <end position="29"/>
    </location>
</feature>
<evidence type="ECO:0000256" key="3">
    <source>
        <dbReference type="ARBA" id="ARBA00022614"/>
    </source>
</evidence>
<dbReference type="SMART" id="SM00369">
    <property type="entry name" value="LRR_TYP"/>
    <property type="match status" value="2"/>
</dbReference>
<keyword evidence="6" id="KW-0677">Repeat</keyword>
<evidence type="ECO:0000256" key="8">
    <source>
        <dbReference type="ARBA" id="ARBA00023136"/>
    </source>
</evidence>
<evidence type="ECO:0000313" key="13">
    <source>
        <dbReference type="RefSeq" id="XP_010943539.2"/>
    </source>
</evidence>
<dbReference type="FunCoup" id="A0A6I9SPX0">
    <property type="interactions" value="1"/>
</dbReference>
<evidence type="ECO:0000256" key="5">
    <source>
        <dbReference type="ARBA" id="ARBA00022729"/>
    </source>
</evidence>
<name>A0A6I9SPX0_ELAGV</name>
<dbReference type="PANTHER" id="PTHR48059">
    <property type="entry name" value="POLYGALACTURONASE INHIBITOR 1"/>
    <property type="match status" value="1"/>
</dbReference>
<evidence type="ECO:0000256" key="9">
    <source>
        <dbReference type="ARBA" id="ARBA00038043"/>
    </source>
</evidence>
<dbReference type="Pfam" id="PF13855">
    <property type="entry name" value="LRR_8"/>
    <property type="match status" value="1"/>
</dbReference>
<dbReference type="KEGG" id="egu:105061251"/>
<proteinExistence type="inferred from homology"/>
<dbReference type="InterPro" id="IPR032675">
    <property type="entry name" value="LRR_dom_sf"/>
</dbReference>
<dbReference type="SUPFAM" id="SSF52058">
    <property type="entry name" value="L domain-like"/>
    <property type="match status" value="1"/>
</dbReference>
<dbReference type="Gene3D" id="3.80.10.10">
    <property type="entry name" value="Ribonuclease Inhibitor"/>
    <property type="match status" value="1"/>
</dbReference>
<evidence type="ECO:0000313" key="12">
    <source>
        <dbReference type="Proteomes" id="UP000504607"/>
    </source>
</evidence>
<evidence type="ECO:0000256" key="10">
    <source>
        <dbReference type="SAM" id="SignalP"/>
    </source>
</evidence>
<keyword evidence="12" id="KW-1185">Reference proteome</keyword>
<comment type="subcellular location">
    <subcellularLocation>
        <location evidence="1">Cell envelope</location>
    </subcellularLocation>
    <subcellularLocation>
        <location evidence="2">Membrane</location>
    </subcellularLocation>
</comment>